<dbReference type="PANTHER" id="PTHR23279:SF6">
    <property type="entry name" value="DEFECTIVE PROBOSCIS EXTENSION RESPONSE 7, ISOFORM F"/>
    <property type="match status" value="1"/>
</dbReference>
<dbReference type="GO" id="GO:0050808">
    <property type="term" value="P:synapse organization"/>
    <property type="evidence" value="ECO:0007669"/>
    <property type="project" value="TreeGrafter"/>
</dbReference>
<dbReference type="InterPro" id="IPR036179">
    <property type="entry name" value="Ig-like_dom_sf"/>
</dbReference>
<feature type="signal peptide" evidence="1">
    <location>
        <begin position="1"/>
        <end position="18"/>
    </location>
</feature>
<dbReference type="InterPro" id="IPR013098">
    <property type="entry name" value="Ig_I-set"/>
</dbReference>
<keyword evidence="1" id="KW-0732">Signal</keyword>
<dbReference type="InterPro" id="IPR003599">
    <property type="entry name" value="Ig_sub"/>
</dbReference>
<gene>
    <name evidence="3" type="ORF">O3P69_014318</name>
</gene>
<dbReference type="InterPro" id="IPR013783">
    <property type="entry name" value="Ig-like_fold"/>
</dbReference>
<dbReference type="EMBL" id="JARAKH010000034">
    <property type="protein sequence ID" value="KAK8384656.1"/>
    <property type="molecule type" value="Genomic_DNA"/>
</dbReference>
<dbReference type="AlphaFoldDB" id="A0AAW0TBC8"/>
<evidence type="ECO:0000313" key="4">
    <source>
        <dbReference type="Proteomes" id="UP001487740"/>
    </source>
</evidence>
<sequence length="283" mass="31118">MYRLLLALTMGLTTPGWCSWPSGPSFVASPGNVTVSEGSHAFLPCRVANLGDKSVTWMRRRGLHIITAGLLTYSPDDRYRVLHPANTDEWTLHIRHAQPGDGGWYECQVNSDPKITTPVLLIVRDKNLEDPFYLHDLAADDNNTTVRIEGAHERYIQRGSILAITCTVDHKGRAGPSQVAWYQGATRLHYDSPRGGIALQTEKSLSRTVSRLKLSAVTPTDSGRYSCRPDTGGFASVTLHVQTDQPRAAVQQSGHNASISPSSSLRLALLLLLLTHLLAHTHR</sequence>
<feature type="chain" id="PRO_5043317786" description="Ig-like domain-containing protein" evidence="1">
    <location>
        <begin position="19"/>
        <end position="283"/>
    </location>
</feature>
<feature type="domain" description="Ig-like" evidence="2">
    <location>
        <begin position="24"/>
        <end position="117"/>
    </location>
</feature>
<accession>A0AAW0TBC8</accession>
<dbReference type="Gene3D" id="2.60.40.10">
    <property type="entry name" value="Immunoglobulins"/>
    <property type="match status" value="2"/>
</dbReference>
<reference evidence="3 4" key="1">
    <citation type="submission" date="2023-03" db="EMBL/GenBank/DDBJ databases">
        <title>High-quality genome of Scylla paramamosain provides insights in environmental adaptation.</title>
        <authorList>
            <person name="Zhang L."/>
        </authorList>
    </citation>
    <scope>NUCLEOTIDE SEQUENCE [LARGE SCALE GENOMIC DNA]</scope>
    <source>
        <strain evidence="3">LZ_2023a</strain>
        <tissue evidence="3">Muscle</tissue>
    </source>
</reference>
<evidence type="ECO:0000259" key="2">
    <source>
        <dbReference type="PROSITE" id="PS50835"/>
    </source>
</evidence>
<dbReference type="PANTHER" id="PTHR23279">
    <property type="entry name" value="DEFECTIVE PROBOSCIS EXTENSION RESPONSE DPR -RELATED"/>
    <property type="match status" value="1"/>
</dbReference>
<dbReference type="SMART" id="SM00408">
    <property type="entry name" value="IGc2"/>
    <property type="match status" value="2"/>
</dbReference>
<evidence type="ECO:0000256" key="1">
    <source>
        <dbReference type="SAM" id="SignalP"/>
    </source>
</evidence>
<dbReference type="InterPro" id="IPR007110">
    <property type="entry name" value="Ig-like_dom"/>
</dbReference>
<dbReference type="SUPFAM" id="SSF48726">
    <property type="entry name" value="Immunoglobulin"/>
    <property type="match status" value="2"/>
</dbReference>
<dbReference type="InterPro" id="IPR003598">
    <property type="entry name" value="Ig_sub2"/>
</dbReference>
<dbReference type="GO" id="GO:0032589">
    <property type="term" value="C:neuron projection membrane"/>
    <property type="evidence" value="ECO:0007669"/>
    <property type="project" value="TreeGrafter"/>
</dbReference>
<feature type="domain" description="Ig-like" evidence="2">
    <location>
        <begin position="118"/>
        <end position="228"/>
    </location>
</feature>
<proteinExistence type="predicted"/>
<comment type="caution">
    <text evidence="3">The sequence shown here is derived from an EMBL/GenBank/DDBJ whole genome shotgun (WGS) entry which is preliminary data.</text>
</comment>
<dbReference type="InterPro" id="IPR037448">
    <property type="entry name" value="Zig-8"/>
</dbReference>
<organism evidence="3 4">
    <name type="scientific">Scylla paramamosain</name>
    <name type="common">Mud crab</name>
    <dbReference type="NCBI Taxonomy" id="85552"/>
    <lineage>
        <taxon>Eukaryota</taxon>
        <taxon>Metazoa</taxon>
        <taxon>Ecdysozoa</taxon>
        <taxon>Arthropoda</taxon>
        <taxon>Crustacea</taxon>
        <taxon>Multicrustacea</taxon>
        <taxon>Malacostraca</taxon>
        <taxon>Eumalacostraca</taxon>
        <taxon>Eucarida</taxon>
        <taxon>Decapoda</taxon>
        <taxon>Pleocyemata</taxon>
        <taxon>Brachyura</taxon>
        <taxon>Eubrachyura</taxon>
        <taxon>Portunoidea</taxon>
        <taxon>Portunidae</taxon>
        <taxon>Portuninae</taxon>
        <taxon>Scylla</taxon>
    </lineage>
</organism>
<dbReference type="PROSITE" id="PS50835">
    <property type="entry name" value="IG_LIKE"/>
    <property type="match status" value="2"/>
</dbReference>
<protein>
    <recommendedName>
        <fullName evidence="2">Ig-like domain-containing protein</fullName>
    </recommendedName>
</protein>
<dbReference type="Pfam" id="PF07679">
    <property type="entry name" value="I-set"/>
    <property type="match status" value="1"/>
</dbReference>
<evidence type="ECO:0000313" key="3">
    <source>
        <dbReference type="EMBL" id="KAK8384656.1"/>
    </source>
</evidence>
<dbReference type="Proteomes" id="UP001487740">
    <property type="component" value="Unassembled WGS sequence"/>
</dbReference>
<keyword evidence="4" id="KW-1185">Reference proteome</keyword>
<dbReference type="SMART" id="SM00409">
    <property type="entry name" value="IG"/>
    <property type="match status" value="2"/>
</dbReference>
<name>A0AAW0TBC8_SCYPA</name>